<dbReference type="SUPFAM" id="SSF49478">
    <property type="entry name" value="Cna protein B-type domain"/>
    <property type="match status" value="1"/>
</dbReference>
<evidence type="ECO:0000313" key="5">
    <source>
        <dbReference type="Proteomes" id="UP000198838"/>
    </source>
</evidence>
<evidence type="ECO:0000259" key="3">
    <source>
        <dbReference type="Pfam" id="PF17802"/>
    </source>
</evidence>
<dbReference type="Gene3D" id="2.60.40.10">
    <property type="entry name" value="Immunoglobulins"/>
    <property type="match status" value="1"/>
</dbReference>
<evidence type="ECO:0000256" key="2">
    <source>
        <dbReference type="SAM" id="SignalP"/>
    </source>
</evidence>
<name>A0A1I0XP43_9FIRM</name>
<gene>
    <name evidence="4" type="ORF">SAMN05216249_10764</name>
</gene>
<feature type="signal peptide" evidence="2">
    <location>
        <begin position="1"/>
        <end position="29"/>
    </location>
</feature>
<keyword evidence="5" id="KW-1185">Reference proteome</keyword>
<dbReference type="AlphaFoldDB" id="A0A1I0XP43"/>
<evidence type="ECO:0000313" key="4">
    <source>
        <dbReference type="EMBL" id="SFB02899.1"/>
    </source>
</evidence>
<proteinExistence type="predicted"/>
<sequence>MKVGDFVRKFLALLICLTMVLGTLVTTTAATNIVEGTGTQVLTPDDTQSENEDGDISIENDANSNEEVEVLQATNSNYTEFTYGEVDHGHAGPIGRGTKYTGTVKYVSGVNLFDYNTLPEVYKKDEDGNIVDKANNVSNINRTILENLYKYNKANGTNKSTFVFGTGSNGVSNYTKYCANFGLFQNGYEPLMSEEELLAYKTSIFTDKANLFTNGLTKKSLFQGLVEKELSTNANGELVPKFTENYIVPDIFGSTPIDGKTSYMNLKMAFLYDENTGYYEYNSDNYDMFYENTSNSLEIYNKNLTEQKTSGFYPFGVPKKKYATAYDSNKEKDLYHFGISVPVNFEFSKLDGNVGAGKTVVTGDGKTSYLIDGVSTVLAEHETAAVDTVFEFSGDDDVWVYIDGKLALDLGGIHDSIAGNINFATGAIYIGGASNSDDIYSNMTLVGNIYDLLGVNQEGFCSTNNIHTLNVYYLERGASESNLRLKFNLSTVHSSDTDVEFTKKAEDGSPLSGAEFKLTDDNKNDSLVATAVSGDDGLVKFEHITTGVYTLTETKPPKGCSLPNEKWKVVVKQVGTTIENGNEIQVLDYEISIIGDGLLLTSEKDQNGNVKYYIENKKKIVIQNIDKTVALADYNNRTYDITLTVENNNDNEAYTEIFDTLDARFTYLGIVENGVVNNNSTMNPEEKKLVSSFDLGVQNRDNIDKNSPSYINTVTLKWTNIFNPEVTGGDTWTVTFRVQAKADFLGGNYVTTNIKNGSYVTFAKDKNSESKKDLFPVPRVNVKLLPLVYEKYSDTYYLGETISSDRMTECFKQVKDNNAYIIKDFTDSELKQLIRNNSFEEGYCYPGTDVEDGYIHYALKATYRDRDNKIQNVDFTKDFVTERIGSNVITYSIDVTYYAHHSGNTNVGDKVYNTTGTKDYLFKVVAGNLYITKNVSADTYNSTHGDAVFTFKIKNLDTNEVYYKTLRFENGQTSSLTTKLSNLKKGIYEVTELSTLTYKTSEISVSTKANKTRCMYLANGLTSAKVALGYNSSDAVSKGVTSGDVLNDDYINAIEMKVSFSNNKSRNAGKLTDTDVRKNTFSPSKAVTTTGSADNHTDTNVYEYYKTSAYNN</sequence>
<feature type="domain" description="SpaA-like prealbumin fold" evidence="3">
    <location>
        <begin position="498"/>
        <end position="578"/>
    </location>
</feature>
<dbReference type="STRING" id="1120918.SAMN05216249_10764"/>
<dbReference type="Proteomes" id="UP000198838">
    <property type="component" value="Unassembled WGS sequence"/>
</dbReference>
<organism evidence="4 5">
    <name type="scientific">Acetitomaculum ruminis DSM 5522</name>
    <dbReference type="NCBI Taxonomy" id="1120918"/>
    <lineage>
        <taxon>Bacteria</taxon>
        <taxon>Bacillati</taxon>
        <taxon>Bacillota</taxon>
        <taxon>Clostridia</taxon>
        <taxon>Lachnospirales</taxon>
        <taxon>Lachnospiraceae</taxon>
        <taxon>Acetitomaculum</taxon>
    </lineage>
</organism>
<protein>
    <submittedName>
        <fullName evidence="4">Fibro-slime domain-containing protein</fullName>
    </submittedName>
</protein>
<dbReference type="InterPro" id="IPR011874">
    <property type="entry name" value="Fibro_Slime"/>
</dbReference>
<evidence type="ECO:0000256" key="1">
    <source>
        <dbReference type="SAM" id="MobiDB-lite"/>
    </source>
</evidence>
<feature type="compositionally biased region" description="Acidic residues" evidence="1">
    <location>
        <begin position="47"/>
        <end position="59"/>
    </location>
</feature>
<dbReference type="NCBIfam" id="TIGR02148">
    <property type="entry name" value="Fibro_Slime"/>
    <property type="match status" value="1"/>
</dbReference>
<dbReference type="InterPro" id="IPR013783">
    <property type="entry name" value="Ig-like_fold"/>
</dbReference>
<dbReference type="EMBL" id="FOJY01000007">
    <property type="protein sequence ID" value="SFB02899.1"/>
    <property type="molecule type" value="Genomic_DNA"/>
</dbReference>
<feature type="chain" id="PRO_5011744083" evidence="2">
    <location>
        <begin position="30"/>
        <end position="1112"/>
    </location>
</feature>
<dbReference type="Pfam" id="PF17802">
    <property type="entry name" value="SpaA"/>
    <property type="match status" value="1"/>
</dbReference>
<dbReference type="RefSeq" id="WP_092871741.1">
    <property type="nucleotide sequence ID" value="NZ_FOJY01000007.1"/>
</dbReference>
<keyword evidence="2" id="KW-0732">Signal</keyword>
<feature type="region of interest" description="Disordered" evidence="1">
    <location>
        <begin position="39"/>
        <end position="59"/>
    </location>
</feature>
<accession>A0A1I0XP43</accession>
<dbReference type="InterPro" id="IPR041033">
    <property type="entry name" value="SpaA_PFL_dom_1"/>
</dbReference>
<reference evidence="4 5" key="1">
    <citation type="submission" date="2016-10" db="EMBL/GenBank/DDBJ databases">
        <authorList>
            <person name="de Groot N.N."/>
        </authorList>
    </citation>
    <scope>NUCLEOTIDE SEQUENCE [LARGE SCALE GENOMIC DNA]</scope>
    <source>
        <strain evidence="4 5">DSM 5522</strain>
    </source>
</reference>